<accession>A0A5E4MNE7</accession>
<evidence type="ECO:0000256" key="5">
    <source>
        <dbReference type="ARBA" id="ARBA00023002"/>
    </source>
</evidence>
<dbReference type="OrthoDB" id="10023262at2759"/>
<dbReference type="EC" id="1.11.1.24" evidence="2"/>
<evidence type="ECO:0000256" key="4">
    <source>
        <dbReference type="ARBA" id="ARBA00022862"/>
    </source>
</evidence>
<dbReference type="PANTHER" id="PTHR10681">
    <property type="entry name" value="THIOREDOXIN PEROXIDASE"/>
    <property type="match status" value="1"/>
</dbReference>
<evidence type="ECO:0000256" key="7">
    <source>
        <dbReference type="ARBA" id="ARBA00049091"/>
    </source>
</evidence>
<dbReference type="Gene3D" id="3.40.30.10">
    <property type="entry name" value="Glutaredoxin"/>
    <property type="match status" value="1"/>
</dbReference>
<comment type="similarity">
    <text evidence="1">Belongs to the peroxiredoxin family. AhpC/Prx1 subfamily.</text>
</comment>
<evidence type="ECO:0000256" key="1">
    <source>
        <dbReference type="ARBA" id="ARBA00009796"/>
    </source>
</evidence>
<dbReference type="InterPro" id="IPR036249">
    <property type="entry name" value="Thioredoxin-like_sf"/>
</dbReference>
<gene>
    <name evidence="10" type="ORF">CINCED_3A025144</name>
</gene>
<dbReference type="EMBL" id="CABPRJ010000545">
    <property type="protein sequence ID" value="VVC30871.1"/>
    <property type="molecule type" value="Genomic_DNA"/>
</dbReference>
<dbReference type="GO" id="GO:0045454">
    <property type="term" value="P:cell redox homeostasis"/>
    <property type="evidence" value="ECO:0007669"/>
    <property type="project" value="TreeGrafter"/>
</dbReference>
<proteinExistence type="inferred from homology"/>
<dbReference type="Proteomes" id="UP000325440">
    <property type="component" value="Unassembled WGS sequence"/>
</dbReference>
<organism evidence="10 11">
    <name type="scientific">Cinara cedri</name>
    <dbReference type="NCBI Taxonomy" id="506608"/>
    <lineage>
        <taxon>Eukaryota</taxon>
        <taxon>Metazoa</taxon>
        <taxon>Ecdysozoa</taxon>
        <taxon>Arthropoda</taxon>
        <taxon>Hexapoda</taxon>
        <taxon>Insecta</taxon>
        <taxon>Pterygota</taxon>
        <taxon>Neoptera</taxon>
        <taxon>Paraneoptera</taxon>
        <taxon>Hemiptera</taxon>
        <taxon>Sternorrhyncha</taxon>
        <taxon>Aphidomorpha</taxon>
        <taxon>Aphidoidea</taxon>
        <taxon>Aphididae</taxon>
        <taxon>Lachninae</taxon>
        <taxon>Cinara</taxon>
    </lineage>
</organism>
<feature type="domain" description="Alkyl hydroperoxide reductase subunit C/ Thiol specific antioxidant" evidence="8">
    <location>
        <begin position="236"/>
        <end position="301"/>
    </location>
</feature>
<keyword evidence="3" id="KW-0575">Peroxidase</keyword>
<dbReference type="GO" id="GO:0033554">
    <property type="term" value="P:cellular response to stress"/>
    <property type="evidence" value="ECO:0007669"/>
    <property type="project" value="TreeGrafter"/>
</dbReference>
<comment type="catalytic activity">
    <reaction evidence="7">
        <text>a hydroperoxide + [thioredoxin]-dithiol = an alcohol + [thioredoxin]-disulfide + H2O</text>
        <dbReference type="Rhea" id="RHEA:62620"/>
        <dbReference type="Rhea" id="RHEA-COMP:10698"/>
        <dbReference type="Rhea" id="RHEA-COMP:10700"/>
        <dbReference type="ChEBI" id="CHEBI:15377"/>
        <dbReference type="ChEBI" id="CHEBI:29950"/>
        <dbReference type="ChEBI" id="CHEBI:30879"/>
        <dbReference type="ChEBI" id="CHEBI:35924"/>
        <dbReference type="ChEBI" id="CHEBI:50058"/>
        <dbReference type="EC" id="1.11.1.24"/>
    </reaction>
</comment>
<keyword evidence="6" id="KW-0676">Redox-active center</keyword>
<dbReference type="InterPro" id="IPR000866">
    <property type="entry name" value="AhpC/TSA"/>
</dbReference>
<dbReference type="GO" id="GO:0042744">
    <property type="term" value="P:hydrogen peroxide catabolic process"/>
    <property type="evidence" value="ECO:0007669"/>
    <property type="project" value="TreeGrafter"/>
</dbReference>
<evidence type="ECO:0000313" key="10">
    <source>
        <dbReference type="EMBL" id="VVC30871.1"/>
    </source>
</evidence>
<dbReference type="GO" id="GO:0005829">
    <property type="term" value="C:cytosol"/>
    <property type="evidence" value="ECO:0007669"/>
    <property type="project" value="TreeGrafter"/>
</dbReference>
<keyword evidence="5" id="KW-0560">Oxidoreductase</keyword>
<evidence type="ECO:0000259" key="9">
    <source>
        <dbReference type="Pfam" id="PF10417"/>
    </source>
</evidence>
<sequence>MSQFRYVFNPPSQGFHTKWLDFVGFRSWLAPVHGDKTKAWCNICGRMFRADLKVLRAHGVSRIHSRKTVTPSRKPDEDYTQVLKKKKTNKSIIESATFSPDETNTSEEIKTFEMEKQSQHGKYVVVSPNANDGPHSSSSDTQYVQKDVNVIDKSSNLVSVDTEHYAQKNEGNADDIAVVLQTEKYHSSSHNKKTDQKHDGIKHKAIVSKPAPFWKATAVVNGYVTELNLNDFKGTCSVDSYYSHQTWYRELQSNGRYAMPELPLLSDPTHAISKTYGCYLPELGHSLRAHYIIDTRGILRHVTINDLNVGRNIREILRLIEAFQYTDGNERLCPANWNPEKLTL</sequence>
<dbReference type="InterPro" id="IPR050217">
    <property type="entry name" value="Peroxiredoxin"/>
</dbReference>
<dbReference type="Pfam" id="PF10417">
    <property type="entry name" value="1-cysPrx_C"/>
    <property type="match status" value="1"/>
</dbReference>
<dbReference type="GO" id="GO:0005783">
    <property type="term" value="C:endoplasmic reticulum"/>
    <property type="evidence" value="ECO:0007669"/>
    <property type="project" value="TreeGrafter"/>
</dbReference>
<dbReference type="GO" id="GO:0006979">
    <property type="term" value="P:response to oxidative stress"/>
    <property type="evidence" value="ECO:0007669"/>
    <property type="project" value="TreeGrafter"/>
</dbReference>
<evidence type="ECO:0000256" key="6">
    <source>
        <dbReference type="ARBA" id="ARBA00023284"/>
    </source>
</evidence>
<evidence type="ECO:0000259" key="8">
    <source>
        <dbReference type="Pfam" id="PF00578"/>
    </source>
</evidence>
<dbReference type="SUPFAM" id="SSF52833">
    <property type="entry name" value="Thioredoxin-like"/>
    <property type="match status" value="1"/>
</dbReference>
<dbReference type="Pfam" id="PF00578">
    <property type="entry name" value="AhpC-TSA"/>
    <property type="match status" value="1"/>
</dbReference>
<protein>
    <recommendedName>
        <fullName evidence="2">thioredoxin-dependent peroxiredoxin</fullName>
        <ecNumber evidence="2">1.11.1.24</ecNumber>
    </recommendedName>
</protein>
<evidence type="ECO:0000256" key="3">
    <source>
        <dbReference type="ARBA" id="ARBA00022559"/>
    </source>
</evidence>
<dbReference type="GO" id="GO:0008379">
    <property type="term" value="F:thioredoxin peroxidase activity"/>
    <property type="evidence" value="ECO:0007669"/>
    <property type="project" value="TreeGrafter"/>
</dbReference>
<evidence type="ECO:0000313" key="11">
    <source>
        <dbReference type="Proteomes" id="UP000325440"/>
    </source>
</evidence>
<dbReference type="InterPro" id="IPR019479">
    <property type="entry name" value="Peroxiredoxin_C"/>
</dbReference>
<reference evidence="10 11" key="1">
    <citation type="submission" date="2019-08" db="EMBL/GenBank/DDBJ databases">
        <authorList>
            <person name="Alioto T."/>
            <person name="Alioto T."/>
            <person name="Gomez Garrido J."/>
        </authorList>
    </citation>
    <scope>NUCLEOTIDE SEQUENCE [LARGE SCALE GENOMIC DNA]</scope>
</reference>
<keyword evidence="4" id="KW-0049">Antioxidant</keyword>
<evidence type="ECO:0000256" key="2">
    <source>
        <dbReference type="ARBA" id="ARBA00013017"/>
    </source>
</evidence>
<dbReference type="PANTHER" id="PTHR10681:SF171">
    <property type="entry name" value="PEROXIREDOXIN 4"/>
    <property type="match status" value="1"/>
</dbReference>
<name>A0A5E4MNE7_9HEMI</name>
<dbReference type="AlphaFoldDB" id="A0A5E4MNE7"/>
<feature type="domain" description="Peroxiredoxin C-terminal" evidence="9">
    <location>
        <begin position="322"/>
        <end position="344"/>
    </location>
</feature>
<keyword evidence="11" id="KW-1185">Reference proteome</keyword>